<dbReference type="InterPro" id="IPR036890">
    <property type="entry name" value="HATPase_C_sf"/>
</dbReference>
<evidence type="ECO:0000256" key="3">
    <source>
        <dbReference type="ARBA" id="ARBA00022553"/>
    </source>
</evidence>
<dbReference type="RefSeq" id="WP_179277379.1">
    <property type="nucleotide sequence ID" value="NZ_BOMU01000082.1"/>
</dbReference>
<feature type="domain" description="PAC" evidence="8">
    <location>
        <begin position="343"/>
        <end position="396"/>
    </location>
</feature>
<evidence type="ECO:0000259" key="7">
    <source>
        <dbReference type="PROSITE" id="PS50112"/>
    </source>
</evidence>
<keyword evidence="10" id="KW-1185">Reference proteome</keyword>
<dbReference type="SMART" id="SM00086">
    <property type="entry name" value="PAC"/>
    <property type="match status" value="3"/>
</dbReference>
<dbReference type="SUPFAM" id="SSF55874">
    <property type="entry name" value="ATPase domain of HSP90 chaperone/DNA topoisomerase II/histidine kinase"/>
    <property type="match status" value="1"/>
</dbReference>
<dbReference type="PANTHER" id="PTHR43065">
    <property type="entry name" value="SENSOR HISTIDINE KINASE"/>
    <property type="match status" value="1"/>
</dbReference>
<dbReference type="NCBIfam" id="TIGR00229">
    <property type="entry name" value="sensory_box"/>
    <property type="match status" value="2"/>
</dbReference>
<dbReference type="SUPFAM" id="SSF55785">
    <property type="entry name" value="PYP-like sensor domain (PAS domain)"/>
    <property type="match status" value="3"/>
</dbReference>
<gene>
    <name evidence="9" type="ORF">SAMN06264365_11770</name>
</gene>
<dbReference type="Gene3D" id="1.10.287.130">
    <property type="match status" value="1"/>
</dbReference>
<name>A0A239F4X0_9ACTN</name>
<feature type="domain" description="PAS" evidence="7">
    <location>
        <begin position="272"/>
        <end position="325"/>
    </location>
</feature>
<keyword evidence="4" id="KW-0418">Kinase</keyword>
<sequence>MSIAAAEPDAAKIRPLSHSEPEMRNILNSVPRVSWIAGLNAVPEWFNVLAVDYSGSTASADEKWDWIRFIHPDDVRGVRAAAERGADTHLWYEVDCRLRRRDGRFLWHRVMAMPMADAAGRVTGWACTAANIEDQKNVAATLREAQRDSAEALALTEELLSALPVGHALVDRDLRYVRINDTLAAIHGTPVAGHLGRTVEEVIPDLAPIIGPDFRQVLYSGEPLLNREITGASPVGPGRTCRWLCSYYPVRTDGEIVGVGVVVMDITARAEAEEFRSVVMDNMAEGLYTVDEYGELISMNHAASSMLGWTEDELRGRLVHSVVEFRGDDGSAPAVDPATPAHRAVGTATVTCRDGRNLPVAYSAAPLRVGPATVGGLVVVFRDITEEKQRRQREIESRHAQKLESLGRLSAGIAHEINTPIQFVGDNTRFLASSAQALIDLLLVYREGLGLSATSEPSPWRDRLERAEEEADLEYLTEEVPLAVNQSLEGIERVASLVRAMKVFSYKDAGTAAYADLNEALESTLTVARNEVKYVADVVLDLGDLPHVLCHVGDLNQVFLNLLVNAADAMLGRDGRGTITVTSRKDGPDAVITITDDGSGIPEELHKVIFEPFFTTKEVGKGTGQGLPLAHAVVVEKHGGTIELSSAPGEGTTFVLRLPVDGKPTGTGATPSV</sequence>
<dbReference type="PROSITE" id="PS50112">
    <property type="entry name" value="PAS"/>
    <property type="match status" value="1"/>
</dbReference>
<organism evidence="9 10">
    <name type="scientific">Actinoplanes regularis</name>
    <dbReference type="NCBI Taxonomy" id="52697"/>
    <lineage>
        <taxon>Bacteria</taxon>
        <taxon>Bacillati</taxon>
        <taxon>Actinomycetota</taxon>
        <taxon>Actinomycetes</taxon>
        <taxon>Micromonosporales</taxon>
        <taxon>Micromonosporaceae</taxon>
        <taxon>Actinoplanes</taxon>
    </lineage>
</organism>
<dbReference type="CDD" id="cd00130">
    <property type="entry name" value="PAS"/>
    <property type="match status" value="2"/>
</dbReference>
<dbReference type="Pfam" id="PF02518">
    <property type="entry name" value="HATPase_c"/>
    <property type="match status" value="1"/>
</dbReference>
<dbReference type="InterPro" id="IPR003661">
    <property type="entry name" value="HisK_dim/P_dom"/>
</dbReference>
<dbReference type="InterPro" id="IPR013656">
    <property type="entry name" value="PAS_4"/>
</dbReference>
<proteinExistence type="predicted"/>
<dbReference type="CDD" id="cd00082">
    <property type="entry name" value="HisKA"/>
    <property type="match status" value="1"/>
</dbReference>
<dbReference type="SMART" id="SM00387">
    <property type="entry name" value="HATPase_c"/>
    <property type="match status" value="1"/>
</dbReference>
<dbReference type="Proteomes" id="UP000198415">
    <property type="component" value="Unassembled WGS sequence"/>
</dbReference>
<dbReference type="Pfam" id="PF08447">
    <property type="entry name" value="PAS_3"/>
    <property type="match status" value="1"/>
</dbReference>
<reference evidence="9 10" key="1">
    <citation type="submission" date="2017-06" db="EMBL/GenBank/DDBJ databases">
        <authorList>
            <person name="Kim H.J."/>
            <person name="Triplett B.A."/>
        </authorList>
    </citation>
    <scope>NUCLEOTIDE SEQUENCE [LARGE SCALE GENOMIC DNA]</scope>
    <source>
        <strain evidence="9 10">DSM 43151</strain>
    </source>
</reference>
<dbReference type="InterPro" id="IPR000700">
    <property type="entry name" value="PAS-assoc_C"/>
</dbReference>
<dbReference type="GO" id="GO:0000155">
    <property type="term" value="F:phosphorelay sensor kinase activity"/>
    <property type="evidence" value="ECO:0007669"/>
    <property type="project" value="InterPro"/>
</dbReference>
<dbReference type="Gene3D" id="3.30.450.20">
    <property type="entry name" value="PAS domain"/>
    <property type="match status" value="3"/>
</dbReference>
<dbReference type="PROSITE" id="PS50113">
    <property type="entry name" value="PAC"/>
    <property type="match status" value="2"/>
</dbReference>
<keyword evidence="3" id="KW-0597">Phosphoprotein</keyword>
<evidence type="ECO:0000313" key="9">
    <source>
        <dbReference type="EMBL" id="SNS51558.1"/>
    </source>
</evidence>
<evidence type="ECO:0000256" key="2">
    <source>
        <dbReference type="ARBA" id="ARBA00012438"/>
    </source>
</evidence>
<accession>A0A239F4X0</accession>
<dbReference type="PRINTS" id="PR00344">
    <property type="entry name" value="BCTRLSENSOR"/>
</dbReference>
<dbReference type="PANTHER" id="PTHR43065:SF50">
    <property type="entry name" value="HISTIDINE KINASE"/>
    <property type="match status" value="1"/>
</dbReference>
<evidence type="ECO:0000259" key="8">
    <source>
        <dbReference type="PROSITE" id="PS50113"/>
    </source>
</evidence>
<dbReference type="InterPro" id="IPR003594">
    <property type="entry name" value="HATPase_dom"/>
</dbReference>
<dbReference type="InterPro" id="IPR004358">
    <property type="entry name" value="Sig_transdc_His_kin-like_C"/>
</dbReference>
<dbReference type="InterPro" id="IPR001610">
    <property type="entry name" value="PAC"/>
</dbReference>
<dbReference type="EMBL" id="FZNR01000017">
    <property type="protein sequence ID" value="SNS51558.1"/>
    <property type="molecule type" value="Genomic_DNA"/>
</dbReference>
<keyword evidence="4" id="KW-0808">Transferase</keyword>
<protein>
    <recommendedName>
        <fullName evidence="2">histidine kinase</fullName>
        <ecNumber evidence="2">2.7.13.3</ecNumber>
    </recommendedName>
</protein>
<dbReference type="InterPro" id="IPR005467">
    <property type="entry name" value="His_kinase_dom"/>
</dbReference>
<dbReference type="InterPro" id="IPR035965">
    <property type="entry name" value="PAS-like_dom_sf"/>
</dbReference>
<dbReference type="PROSITE" id="PS50109">
    <property type="entry name" value="HIS_KIN"/>
    <property type="match status" value="1"/>
</dbReference>
<keyword evidence="5" id="KW-0902">Two-component regulatory system</keyword>
<feature type="domain" description="Histidine kinase" evidence="6">
    <location>
        <begin position="412"/>
        <end position="662"/>
    </location>
</feature>
<evidence type="ECO:0000256" key="5">
    <source>
        <dbReference type="ARBA" id="ARBA00023012"/>
    </source>
</evidence>
<comment type="catalytic activity">
    <reaction evidence="1">
        <text>ATP + protein L-histidine = ADP + protein N-phospho-L-histidine.</text>
        <dbReference type="EC" id="2.7.13.3"/>
    </reaction>
</comment>
<dbReference type="AlphaFoldDB" id="A0A239F4X0"/>
<dbReference type="Pfam" id="PF08448">
    <property type="entry name" value="PAS_4"/>
    <property type="match status" value="2"/>
</dbReference>
<dbReference type="EC" id="2.7.13.3" evidence="2"/>
<evidence type="ECO:0000256" key="1">
    <source>
        <dbReference type="ARBA" id="ARBA00000085"/>
    </source>
</evidence>
<dbReference type="InterPro" id="IPR013655">
    <property type="entry name" value="PAS_fold_3"/>
</dbReference>
<evidence type="ECO:0000256" key="4">
    <source>
        <dbReference type="ARBA" id="ARBA00022777"/>
    </source>
</evidence>
<dbReference type="SMART" id="SM00091">
    <property type="entry name" value="PAS"/>
    <property type="match status" value="3"/>
</dbReference>
<dbReference type="Gene3D" id="3.30.565.10">
    <property type="entry name" value="Histidine kinase-like ATPase, C-terminal domain"/>
    <property type="match status" value="1"/>
</dbReference>
<feature type="domain" description="PAC" evidence="8">
    <location>
        <begin position="92"/>
        <end position="144"/>
    </location>
</feature>
<evidence type="ECO:0000259" key="6">
    <source>
        <dbReference type="PROSITE" id="PS50109"/>
    </source>
</evidence>
<evidence type="ECO:0000313" key="10">
    <source>
        <dbReference type="Proteomes" id="UP000198415"/>
    </source>
</evidence>
<dbReference type="InterPro" id="IPR000014">
    <property type="entry name" value="PAS"/>
</dbReference>